<dbReference type="RefSeq" id="WP_380129999.1">
    <property type="nucleotide sequence ID" value="NZ_JBHSEG010000008.1"/>
</dbReference>
<accession>A0ABV8YBW9</accession>
<dbReference type="InterPro" id="IPR036249">
    <property type="entry name" value="Thioredoxin-like_sf"/>
</dbReference>
<protein>
    <recommendedName>
        <fullName evidence="3">Thioredoxin domain-containing protein</fullName>
    </recommendedName>
</protein>
<sequence length="328" mass="36125">MFKSSQKALFAGIVIVAGTGVAQQAINPAILKSAENIVYGDYVITKTVPLPNPGDALRPIKNRETNSPFTFERKWNLVIYGGDSCPVCDLVLHNEVIQRMHFNIVHFSEDVARRNAKPYTQFIYTARGFKRYDLKQDLGIVSTPAFLIIRPDGRIAYFANSTSAAPITDVLGILGTNPSYISPQRNLQPADDVLAHLPSSTLKRSLNTFKGKTILMFGSEDCLNCKSAQSSAVNRLTGLRRKYPNVRFVNVFLDGTSPAPSGQSNPSIVVDSKNELTSYFQVTRFPQVVVLENGKFSGRIDYLKVLNGPASVTGSDAPFYRAIERAVQ</sequence>
<proteinExistence type="predicted"/>
<reference evidence="2" key="1">
    <citation type="journal article" date="2019" name="Int. J. Syst. Evol. Microbiol.">
        <title>The Global Catalogue of Microorganisms (GCM) 10K type strain sequencing project: providing services to taxonomists for standard genome sequencing and annotation.</title>
        <authorList>
            <consortium name="The Broad Institute Genomics Platform"/>
            <consortium name="The Broad Institute Genome Sequencing Center for Infectious Disease"/>
            <person name="Wu L."/>
            <person name="Ma J."/>
        </authorList>
    </citation>
    <scope>NUCLEOTIDE SEQUENCE [LARGE SCALE GENOMIC DNA]</scope>
    <source>
        <strain evidence="2">CCUG 39970</strain>
    </source>
</reference>
<dbReference type="SUPFAM" id="SSF52833">
    <property type="entry name" value="Thioredoxin-like"/>
    <property type="match status" value="2"/>
</dbReference>
<evidence type="ECO:0000313" key="2">
    <source>
        <dbReference type="Proteomes" id="UP001595939"/>
    </source>
</evidence>
<evidence type="ECO:0000313" key="1">
    <source>
        <dbReference type="EMBL" id="MFC4455286.1"/>
    </source>
</evidence>
<name>A0ABV8YBW9_9DEIO</name>
<keyword evidence="2" id="KW-1185">Reference proteome</keyword>
<gene>
    <name evidence="1" type="ORF">ACFO0P_16025</name>
</gene>
<dbReference type="EMBL" id="JBHSEG010000008">
    <property type="protein sequence ID" value="MFC4455286.1"/>
    <property type="molecule type" value="Genomic_DNA"/>
</dbReference>
<dbReference type="Gene3D" id="3.40.30.10">
    <property type="entry name" value="Glutaredoxin"/>
    <property type="match status" value="1"/>
</dbReference>
<comment type="caution">
    <text evidence="1">The sequence shown here is derived from an EMBL/GenBank/DDBJ whole genome shotgun (WGS) entry which is preliminary data.</text>
</comment>
<organism evidence="1 2">
    <name type="scientific">Deinococcus sonorensis</name>
    <dbReference type="NCBI Taxonomy" id="309891"/>
    <lineage>
        <taxon>Bacteria</taxon>
        <taxon>Thermotogati</taxon>
        <taxon>Deinococcota</taxon>
        <taxon>Deinococci</taxon>
        <taxon>Deinococcales</taxon>
        <taxon>Deinococcaceae</taxon>
        <taxon>Deinococcus</taxon>
    </lineage>
</organism>
<dbReference type="Proteomes" id="UP001595939">
    <property type="component" value="Unassembled WGS sequence"/>
</dbReference>
<evidence type="ECO:0008006" key="3">
    <source>
        <dbReference type="Google" id="ProtNLM"/>
    </source>
</evidence>